<evidence type="ECO:0000313" key="1">
    <source>
        <dbReference type="EMBL" id="SHG76587.1"/>
    </source>
</evidence>
<organism evidence="1 2">
    <name type="scientific">Chryseolinea serpens</name>
    <dbReference type="NCBI Taxonomy" id="947013"/>
    <lineage>
        <taxon>Bacteria</taxon>
        <taxon>Pseudomonadati</taxon>
        <taxon>Bacteroidota</taxon>
        <taxon>Cytophagia</taxon>
        <taxon>Cytophagales</taxon>
        <taxon>Fulvivirgaceae</taxon>
        <taxon>Chryseolinea</taxon>
    </lineage>
</organism>
<dbReference type="Proteomes" id="UP000184212">
    <property type="component" value="Unassembled WGS sequence"/>
</dbReference>
<dbReference type="OrthoDB" id="669053at2"/>
<dbReference type="InterPro" id="IPR023614">
    <property type="entry name" value="Porin_dom_sf"/>
</dbReference>
<proteinExistence type="predicted"/>
<protein>
    <recommendedName>
        <fullName evidence="3">DUF4421 domain-containing protein</fullName>
    </recommendedName>
</protein>
<dbReference type="SUPFAM" id="SSF56935">
    <property type="entry name" value="Porins"/>
    <property type="match status" value="1"/>
</dbReference>
<name>A0A1M5MHG0_9BACT</name>
<sequence length="349" mass="39277">MKYSYWFLFFVTVTVCSAQPKSHGRRGGVTGARDADPTYIGIFSLRNDVRLIYGAQSNSLTYGSKRTSDSPFSGKFNNANDIVGFGLTYKIIDFDATFSTGKSTIFNAQNESLKQFKISGSYTMRKFYFRAFYSDSKGMISTAEGDTYVSQPDVHMLRLGVQAIYIFNAHRYSLRSAYFQNELQRKTAGSFLIRAEPFYRSLGTETRFVPEQHDHAETYGKQAGLYYLQAPGLLIMPGYGINVAARGGAIFFSPFILAGSGVALNIYKSDSGRQTSFNTEFAASAGVNTGYNGDNFYAKVRFTYDAYYMPINPAFFSMHDLNLVLVVGYRFKNFERFIPTSFVRVENKK</sequence>
<dbReference type="InterPro" id="IPR025535">
    <property type="entry name" value="DUF4421"/>
</dbReference>
<dbReference type="Pfam" id="PF14391">
    <property type="entry name" value="DUF4421"/>
    <property type="match status" value="1"/>
</dbReference>
<dbReference type="STRING" id="947013.SAMN04488109_1741"/>
<dbReference type="AlphaFoldDB" id="A0A1M5MHG0"/>
<dbReference type="RefSeq" id="WP_073132817.1">
    <property type="nucleotide sequence ID" value="NZ_FQWQ01000001.1"/>
</dbReference>
<gene>
    <name evidence="1" type="ORF">SAMN04488109_1741</name>
</gene>
<accession>A0A1M5MHG0</accession>
<evidence type="ECO:0008006" key="3">
    <source>
        <dbReference type="Google" id="ProtNLM"/>
    </source>
</evidence>
<keyword evidence="2" id="KW-1185">Reference proteome</keyword>
<reference evidence="1 2" key="1">
    <citation type="submission" date="2016-11" db="EMBL/GenBank/DDBJ databases">
        <authorList>
            <person name="Jaros S."/>
            <person name="Januszkiewicz K."/>
            <person name="Wedrychowicz H."/>
        </authorList>
    </citation>
    <scope>NUCLEOTIDE SEQUENCE [LARGE SCALE GENOMIC DNA]</scope>
    <source>
        <strain evidence="1 2">DSM 24574</strain>
    </source>
</reference>
<dbReference type="Gene3D" id="2.40.160.10">
    <property type="entry name" value="Porin"/>
    <property type="match status" value="1"/>
</dbReference>
<evidence type="ECO:0000313" key="2">
    <source>
        <dbReference type="Proteomes" id="UP000184212"/>
    </source>
</evidence>
<dbReference type="EMBL" id="FQWQ01000001">
    <property type="protein sequence ID" value="SHG76587.1"/>
    <property type="molecule type" value="Genomic_DNA"/>
</dbReference>